<evidence type="ECO:0000256" key="1">
    <source>
        <dbReference type="SAM" id="MobiDB-lite"/>
    </source>
</evidence>
<dbReference type="EMBL" id="LWDX02024908">
    <property type="protein sequence ID" value="OEL30753.1"/>
    <property type="molecule type" value="Genomic_DNA"/>
</dbReference>
<accession>A0A1E5W047</accession>
<dbReference type="AlphaFoldDB" id="A0A1E5W047"/>
<evidence type="ECO:0000313" key="2">
    <source>
        <dbReference type="EMBL" id="OEL30753.1"/>
    </source>
</evidence>
<reference evidence="2 3" key="1">
    <citation type="submission" date="2016-09" db="EMBL/GenBank/DDBJ databases">
        <title>The draft genome of Dichanthelium oligosanthes: A C3 panicoid grass species.</title>
        <authorList>
            <person name="Studer A.J."/>
            <person name="Schnable J.C."/>
            <person name="Brutnell T.P."/>
        </authorList>
    </citation>
    <scope>NUCLEOTIDE SEQUENCE [LARGE SCALE GENOMIC DNA]</scope>
    <source>
        <strain evidence="3">cv. Kellogg 1175</strain>
        <tissue evidence="2">Leaf</tissue>
    </source>
</reference>
<feature type="compositionally biased region" description="Basic and acidic residues" evidence="1">
    <location>
        <begin position="57"/>
        <end position="69"/>
    </location>
</feature>
<gene>
    <name evidence="2" type="ORF">BAE44_0008228</name>
</gene>
<feature type="compositionally biased region" description="Polar residues" evidence="1">
    <location>
        <begin position="70"/>
        <end position="82"/>
    </location>
</feature>
<proteinExistence type="predicted"/>
<dbReference type="PANTHER" id="PTHR47127">
    <property type="entry name" value="10A19I.15"/>
    <property type="match status" value="1"/>
</dbReference>
<comment type="caution">
    <text evidence="2">The sequence shown here is derived from an EMBL/GenBank/DDBJ whole genome shotgun (WGS) entry which is preliminary data.</text>
</comment>
<keyword evidence="3" id="KW-1185">Reference proteome</keyword>
<sequence length="184" mass="20513">LRSLSASHWDEEQFIISLDHEHYTNHDDEYLNKPLPYFGLLATIFGNIVATGPYAKRSNEPLGTERDDNTVNNEAANEDTGTIGSGNRPVKRAKVVEDGVDCLVGAFERGTQTLATAIKEATMASNVLPDGLFESVDNLPGFELEHKSMYYAHLVANPDIARAFINLPFNYKLLWISNFFSEKC</sequence>
<feature type="non-terminal residue" evidence="2">
    <location>
        <position position="1"/>
    </location>
</feature>
<organism evidence="2 3">
    <name type="scientific">Dichanthelium oligosanthes</name>
    <dbReference type="NCBI Taxonomy" id="888268"/>
    <lineage>
        <taxon>Eukaryota</taxon>
        <taxon>Viridiplantae</taxon>
        <taxon>Streptophyta</taxon>
        <taxon>Embryophyta</taxon>
        <taxon>Tracheophyta</taxon>
        <taxon>Spermatophyta</taxon>
        <taxon>Magnoliopsida</taxon>
        <taxon>Liliopsida</taxon>
        <taxon>Poales</taxon>
        <taxon>Poaceae</taxon>
        <taxon>PACMAD clade</taxon>
        <taxon>Panicoideae</taxon>
        <taxon>Panicodae</taxon>
        <taxon>Paniceae</taxon>
        <taxon>Dichantheliinae</taxon>
        <taxon>Dichanthelium</taxon>
    </lineage>
</organism>
<dbReference type="OrthoDB" id="649833at2759"/>
<evidence type="ECO:0000313" key="3">
    <source>
        <dbReference type="Proteomes" id="UP000095767"/>
    </source>
</evidence>
<name>A0A1E5W047_9POAL</name>
<feature type="region of interest" description="Disordered" evidence="1">
    <location>
        <begin position="56"/>
        <end position="86"/>
    </location>
</feature>
<protein>
    <submittedName>
        <fullName evidence="2">Uncharacterized protein</fullName>
    </submittedName>
</protein>
<dbReference type="Proteomes" id="UP000095767">
    <property type="component" value="Unassembled WGS sequence"/>
</dbReference>